<protein>
    <submittedName>
        <fullName evidence="2">HAE1 family hydrophobic/amphiphilic exporter-1</fullName>
    </submittedName>
</protein>
<dbReference type="GO" id="GO:0042910">
    <property type="term" value="F:xenobiotic transmembrane transporter activity"/>
    <property type="evidence" value="ECO:0007669"/>
    <property type="project" value="TreeGrafter"/>
</dbReference>
<dbReference type="SUPFAM" id="SSF82693">
    <property type="entry name" value="Multidrug efflux transporter AcrB pore domain, PN1, PN2, PC1 and PC2 subdomains"/>
    <property type="match status" value="1"/>
</dbReference>
<keyword evidence="1" id="KW-1133">Transmembrane helix</keyword>
<dbReference type="Gene3D" id="3.30.70.1440">
    <property type="entry name" value="Multidrug efflux transporter AcrB pore domain"/>
    <property type="match status" value="1"/>
</dbReference>
<proteinExistence type="predicted"/>
<name>A0A2V3W1Y4_9BACI</name>
<gene>
    <name evidence="2" type="ORF">DFR56_10468</name>
</gene>
<dbReference type="PANTHER" id="PTHR32063:SF0">
    <property type="entry name" value="SWARMING MOTILITY PROTEIN SWRC"/>
    <property type="match status" value="1"/>
</dbReference>
<keyword evidence="1" id="KW-0472">Membrane</keyword>
<feature type="transmembrane region" description="Helical" evidence="1">
    <location>
        <begin position="12"/>
        <end position="30"/>
    </location>
</feature>
<dbReference type="Gene3D" id="1.20.1640.10">
    <property type="entry name" value="Multidrug efflux transporter AcrB transmembrane domain"/>
    <property type="match status" value="2"/>
</dbReference>
<dbReference type="SUPFAM" id="SSF82714">
    <property type="entry name" value="Multidrug efflux transporter AcrB TolC docking domain, DN and DC subdomains"/>
    <property type="match status" value="1"/>
</dbReference>
<dbReference type="Gene3D" id="3.30.70.1430">
    <property type="entry name" value="Multidrug efflux transporter AcrB pore domain"/>
    <property type="match status" value="2"/>
</dbReference>
<dbReference type="AlphaFoldDB" id="A0A2V3W1Y4"/>
<dbReference type="SUPFAM" id="SSF82866">
    <property type="entry name" value="Multidrug efflux transporter AcrB transmembrane domain"/>
    <property type="match status" value="2"/>
</dbReference>
<sequence length="992" mass="110961">MRLLQLIVQRHVFVILLTVFIIILGTYTFFHLEKELTPTVGLDSATIQVEASNLHVDEVERKITIPLEQKLQELEGIKEISSTTSLGHSSLAISFDNGKGDEIFKDVESKTTMVLDNMSEIDHFHVSQNGVNTPFEFIIDVSDGNLDKMTAFTKNILQPRLEELPEVREVMFTGASEHKVDLHFNEANMKDHHLTIHEVVGYIQQINSEGFLGELTDEKESPSLHWDTTFENIDELESLQIPTENGVIKLSEIATIAINPLASSSNTWKNGTKDVIMIQIARKSDVAQAAMTEAVRNELQNIEKEGFVKGFTVNEVIAHADFVQDSMDDVTKNIMIGGVIALVVLLLFLRNVRTTFIIGLSIPTSILLTIIMMGLLDYSMNLLTLIGLGLGIGMMVDASIVILESIYRKKEQGLNNLEAVLEGTKEVATAIIASVLTTIVVFLPIGFIGGDSGKFMLILSVVVAVTLISSVLIAFTLIPTLAKEFMKLKKQKSKKKFIFLSIYENIVSWCIKKKSRSLLVIVASILVFSLSFLLIPKIQMNMMPDIFNRYTEIIIDLENGVSPNDKETIAEKVNDKLSSMDDVKSNYLLDFDDKIIANIVMTTGNEVTKEQDIVTNDIVKTLRELEKTEPIRTVERALDGVSGYPVQVNISGDDFSNLQKMTNELQGEIEAVDGIVRATNTLNDFSTTETIQLDKEKIKEAELSELQIKQHIEQYLWQEAIGTVEWEEEELRLYVHQDNEKMTKDALLQMEIPTKNGEENLSSFITFEKEKMPEQISHKNGERYVSIMADVEEKDLGMINNNIHKVIDRFKTDPDYTITLGGDLEEQNEFMNELLVVFGIALFLVYVVMAVQFNHFGQPLIVMSIIPITIVGVILGLFFTQAELNIMSGLGLIILVGIVLNNAILIIDRTNQLRKTGMTVVDSLIQAGENRIRPILMTTFTTVGGMIPLALATGMSADYQAPLSIVIISGMLFSTFITLLLIPCVYRLFSRN</sequence>
<feature type="transmembrane region" description="Helical" evidence="1">
    <location>
        <begin position="860"/>
        <end position="880"/>
    </location>
</feature>
<dbReference type="PRINTS" id="PR00702">
    <property type="entry name" value="ACRIFLAVINRP"/>
</dbReference>
<feature type="transmembrane region" description="Helical" evidence="1">
    <location>
        <begin position="518"/>
        <end position="535"/>
    </location>
</feature>
<keyword evidence="1" id="KW-0812">Transmembrane</keyword>
<accession>A0A2V3W1Y4</accession>
<dbReference type="EMBL" id="QJJQ01000004">
    <property type="protein sequence ID" value="PXW87920.1"/>
    <property type="molecule type" value="Genomic_DNA"/>
</dbReference>
<comment type="caution">
    <text evidence="2">The sequence shown here is derived from an EMBL/GenBank/DDBJ whole genome shotgun (WGS) entry which is preliminary data.</text>
</comment>
<dbReference type="OrthoDB" id="9757876at2"/>
<organism evidence="2 3">
    <name type="scientific">Pseudogracilibacillus auburnensis</name>
    <dbReference type="NCBI Taxonomy" id="1494959"/>
    <lineage>
        <taxon>Bacteria</taxon>
        <taxon>Bacillati</taxon>
        <taxon>Bacillota</taxon>
        <taxon>Bacilli</taxon>
        <taxon>Bacillales</taxon>
        <taxon>Bacillaceae</taxon>
        <taxon>Pseudogracilibacillus</taxon>
    </lineage>
</organism>
<feature type="transmembrane region" description="Helical" evidence="1">
    <location>
        <begin position="382"/>
        <end position="406"/>
    </location>
</feature>
<dbReference type="Pfam" id="PF00873">
    <property type="entry name" value="ACR_tran"/>
    <property type="match status" value="1"/>
</dbReference>
<dbReference type="RefSeq" id="WP_158525534.1">
    <property type="nucleotide sequence ID" value="NZ_JBHUHB010000001.1"/>
</dbReference>
<feature type="transmembrane region" description="Helical" evidence="1">
    <location>
        <begin position="834"/>
        <end position="853"/>
    </location>
</feature>
<feature type="transmembrane region" description="Helical" evidence="1">
    <location>
        <begin position="963"/>
        <end position="989"/>
    </location>
</feature>
<dbReference type="Proteomes" id="UP000247978">
    <property type="component" value="Unassembled WGS sequence"/>
</dbReference>
<dbReference type="InterPro" id="IPR001036">
    <property type="entry name" value="Acrflvin-R"/>
</dbReference>
<dbReference type="Gene3D" id="3.30.70.1320">
    <property type="entry name" value="Multidrug efflux transporter AcrB pore domain like"/>
    <property type="match status" value="1"/>
</dbReference>
<feature type="transmembrane region" description="Helical" evidence="1">
    <location>
        <begin position="330"/>
        <end position="349"/>
    </location>
</feature>
<evidence type="ECO:0000313" key="3">
    <source>
        <dbReference type="Proteomes" id="UP000247978"/>
    </source>
</evidence>
<feature type="transmembrane region" description="Helical" evidence="1">
    <location>
        <begin position="455"/>
        <end position="482"/>
    </location>
</feature>
<dbReference type="GO" id="GO:0005886">
    <property type="term" value="C:plasma membrane"/>
    <property type="evidence" value="ECO:0007669"/>
    <property type="project" value="TreeGrafter"/>
</dbReference>
<keyword evidence="3" id="KW-1185">Reference proteome</keyword>
<reference evidence="2 3" key="1">
    <citation type="submission" date="2018-05" db="EMBL/GenBank/DDBJ databases">
        <title>Genomic Encyclopedia of Type Strains, Phase IV (KMG-IV): sequencing the most valuable type-strain genomes for metagenomic binning, comparative biology and taxonomic classification.</title>
        <authorList>
            <person name="Goeker M."/>
        </authorList>
    </citation>
    <scope>NUCLEOTIDE SEQUENCE [LARGE SCALE GENOMIC DNA]</scope>
    <source>
        <strain evidence="2 3">DSM 28556</strain>
    </source>
</reference>
<feature type="transmembrane region" description="Helical" evidence="1">
    <location>
        <begin position="886"/>
        <end position="907"/>
    </location>
</feature>
<feature type="transmembrane region" description="Helical" evidence="1">
    <location>
        <begin position="356"/>
        <end position="376"/>
    </location>
</feature>
<dbReference type="InterPro" id="IPR027463">
    <property type="entry name" value="AcrB_DN_DC_subdom"/>
</dbReference>
<feature type="transmembrane region" description="Helical" evidence="1">
    <location>
        <begin position="427"/>
        <end position="449"/>
    </location>
</feature>
<feature type="transmembrane region" description="Helical" evidence="1">
    <location>
        <begin position="935"/>
        <end position="957"/>
    </location>
</feature>
<evidence type="ECO:0000313" key="2">
    <source>
        <dbReference type="EMBL" id="PXW87920.1"/>
    </source>
</evidence>
<dbReference type="PANTHER" id="PTHR32063">
    <property type="match status" value="1"/>
</dbReference>
<dbReference type="Gene3D" id="3.30.2090.10">
    <property type="entry name" value="Multidrug efflux transporter AcrB TolC docking domain, DN and DC subdomains"/>
    <property type="match status" value="2"/>
</dbReference>
<evidence type="ECO:0000256" key="1">
    <source>
        <dbReference type="SAM" id="Phobius"/>
    </source>
</evidence>